<dbReference type="EMBL" id="CAUYUJ010015502">
    <property type="protein sequence ID" value="CAK0854794.1"/>
    <property type="molecule type" value="Genomic_DNA"/>
</dbReference>
<protein>
    <recommendedName>
        <fullName evidence="4">Protein-tyrosine sulfotransferase</fullName>
    </recommendedName>
</protein>
<evidence type="ECO:0008006" key="4">
    <source>
        <dbReference type="Google" id="ProtNLM"/>
    </source>
</evidence>
<evidence type="ECO:0000313" key="3">
    <source>
        <dbReference type="Proteomes" id="UP001189429"/>
    </source>
</evidence>
<reference evidence="2" key="1">
    <citation type="submission" date="2023-10" db="EMBL/GenBank/DDBJ databases">
        <authorList>
            <person name="Chen Y."/>
            <person name="Shah S."/>
            <person name="Dougan E. K."/>
            <person name="Thang M."/>
            <person name="Chan C."/>
        </authorList>
    </citation>
    <scope>NUCLEOTIDE SEQUENCE [LARGE SCALE GENOMIC DNA]</scope>
</reference>
<keyword evidence="3" id="KW-1185">Reference proteome</keyword>
<evidence type="ECO:0000256" key="1">
    <source>
        <dbReference type="SAM" id="SignalP"/>
    </source>
</evidence>
<gene>
    <name evidence="2" type="ORF">PCOR1329_LOCUS45750</name>
</gene>
<accession>A0ABN9U705</accession>
<keyword evidence="1" id="KW-0732">Signal</keyword>
<comment type="caution">
    <text evidence="2">The sequence shown here is derived from an EMBL/GenBank/DDBJ whole genome shotgun (WGS) entry which is preliminary data.</text>
</comment>
<dbReference type="InterPro" id="IPR027417">
    <property type="entry name" value="P-loop_NTPase"/>
</dbReference>
<evidence type="ECO:0000313" key="2">
    <source>
        <dbReference type="EMBL" id="CAK0854794.1"/>
    </source>
</evidence>
<dbReference type="Proteomes" id="UP001189429">
    <property type="component" value="Unassembled WGS sequence"/>
</dbReference>
<feature type="signal peptide" evidence="1">
    <location>
        <begin position="1"/>
        <end position="21"/>
    </location>
</feature>
<feature type="chain" id="PRO_5045748097" description="Protein-tyrosine sulfotransferase" evidence="1">
    <location>
        <begin position="22"/>
        <end position="214"/>
    </location>
</feature>
<sequence length="214" mass="23277">MRSACLPLALAAAALPALARAQGRRGKGRGGAGSSRYAAPPAWDPDDGIALLDFDFERHGALHDPSGQLQLPLRPALETLGCLLGRISPAHGGSETRAVSVQIPKTGTRHLQRILDEEYGKHQFMTRCHPVRVVHQRPHVGSEVFEEDWAPDESCRREAAAGAKWDKAVWEAELVPRLARRGVKLITVVREPVAHLLSIVSFRQGFDPEGSTAP</sequence>
<name>A0ABN9U705_9DINO</name>
<dbReference type="SUPFAM" id="SSF52540">
    <property type="entry name" value="P-loop containing nucleoside triphosphate hydrolases"/>
    <property type="match status" value="1"/>
</dbReference>
<organism evidence="2 3">
    <name type="scientific">Prorocentrum cordatum</name>
    <dbReference type="NCBI Taxonomy" id="2364126"/>
    <lineage>
        <taxon>Eukaryota</taxon>
        <taxon>Sar</taxon>
        <taxon>Alveolata</taxon>
        <taxon>Dinophyceae</taxon>
        <taxon>Prorocentrales</taxon>
        <taxon>Prorocentraceae</taxon>
        <taxon>Prorocentrum</taxon>
    </lineage>
</organism>
<proteinExistence type="predicted"/>